<dbReference type="Pfam" id="PF00400">
    <property type="entry name" value="WD40"/>
    <property type="match status" value="2"/>
</dbReference>
<evidence type="ECO:0000256" key="1">
    <source>
        <dbReference type="ARBA" id="ARBA00022574"/>
    </source>
</evidence>
<gene>
    <name evidence="4" type="ORF">EUGRSUZ_C01358</name>
</gene>
<sequence length="288" mass="31975">MALQASLANDYTTSINRVTWSPDGFLFGVAYSKCMVHIYSYYGGDDIRNHLELEAHVGSVNDLAFSYPNKWLCVVTCGEDKSIKVWNVVTGAKQYCFEGHEAPVYSMCPHHKESIQYIFSIATDGKIKAWLYDNMGSRVDYDAPGHSSTVMSYNADGDRLFSCGTNKEGESYLVEWVETEGAIKRTYHGLGKSSTGVVQFDIIKNRFLAAGDEFMVKFWDMNNDSLLTSTNADGGLLASPCIRFNKEGVLLAVSTSDNSIKILANSFGIELLRTTKKHILLESLLGVF</sequence>
<dbReference type="InParanoid" id="A0A059CQ14"/>
<evidence type="ECO:0000256" key="3">
    <source>
        <dbReference type="PROSITE-ProRule" id="PRU00221"/>
    </source>
</evidence>
<protein>
    <submittedName>
        <fullName evidence="4">Uncharacterized protein</fullName>
    </submittedName>
</protein>
<organism evidence="4">
    <name type="scientific">Eucalyptus grandis</name>
    <name type="common">Flooded gum</name>
    <dbReference type="NCBI Taxonomy" id="71139"/>
    <lineage>
        <taxon>Eukaryota</taxon>
        <taxon>Viridiplantae</taxon>
        <taxon>Streptophyta</taxon>
        <taxon>Embryophyta</taxon>
        <taxon>Tracheophyta</taxon>
        <taxon>Spermatophyta</taxon>
        <taxon>Magnoliopsida</taxon>
        <taxon>eudicotyledons</taxon>
        <taxon>Gunneridae</taxon>
        <taxon>Pentapetalae</taxon>
        <taxon>rosids</taxon>
        <taxon>malvids</taxon>
        <taxon>Myrtales</taxon>
        <taxon>Myrtaceae</taxon>
        <taxon>Myrtoideae</taxon>
        <taxon>Eucalypteae</taxon>
        <taxon>Eucalyptus</taxon>
    </lineage>
</organism>
<proteinExistence type="predicted"/>
<dbReference type="SMART" id="SM00320">
    <property type="entry name" value="WD40"/>
    <property type="match status" value="6"/>
</dbReference>
<dbReference type="PROSITE" id="PS00678">
    <property type="entry name" value="WD_REPEATS_1"/>
    <property type="match status" value="1"/>
</dbReference>
<dbReference type="InterPro" id="IPR027728">
    <property type="entry name" value="Topless_fam"/>
</dbReference>
<keyword evidence="2" id="KW-0677">Repeat</keyword>
<keyword evidence="1 3" id="KW-0853">WD repeat</keyword>
<dbReference type="Gene3D" id="2.130.10.10">
    <property type="entry name" value="YVTN repeat-like/Quinoprotein amine dehydrogenase"/>
    <property type="match status" value="2"/>
</dbReference>
<evidence type="ECO:0000313" key="4">
    <source>
        <dbReference type="EMBL" id="KCW80020.1"/>
    </source>
</evidence>
<dbReference type="SUPFAM" id="SSF50978">
    <property type="entry name" value="WD40 repeat-like"/>
    <property type="match status" value="1"/>
</dbReference>
<dbReference type="STRING" id="71139.A0A059CQ14"/>
<dbReference type="EMBL" id="KK198755">
    <property type="protein sequence ID" value="KCW80020.1"/>
    <property type="molecule type" value="Genomic_DNA"/>
</dbReference>
<reference evidence="4" key="1">
    <citation type="submission" date="2013-07" db="EMBL/GenBank/DDBJ databases">
        <title>The genome of Eucalyptus grandis.</title>
        <authorList>
            <person name="Schmutz J."/>
            <person name="Hayes R."/>
            <person name="Myburg A."/>
            <person name="Tuskan G."/>
            <person name="Grattapaglia D."/>
            <person name="Rokhsar D.S."/>
        </authorList>
    </citation>
    <scope>NUCLEOTIDE SEQUENCE</scope>
    <source>
        <tissue evidence="4">Leaf extractions</tissue>
    </source>
</reference>
<accession>A0A059CQ14</accession>
<dbReference type="OMA" id="AEWNESE"/>
<dbReference type="AlphaFoldDB" id="A0A059CQ14"/>
<dbReference type="PANTHER" id="PTHR44083:SF35">
    <property type="entry name" value="TOPLESS-RELATED PROTEIN 4-LIKE ISOFORM X1"/>
    <property type="match status" value="1"/>
</dbReference>
<feature type="repeat" description="WD" evidence="3">
    <location>
        <begin position="53"/>
        <end position="96"/>
    </location>
</feature>
<evidence type="ECO:0000256" key="2">
    <source>
        <dbReference type="ARBA" id="ARBA00022737"/>
    </source>
</evidence>
<dbReference type="eggNOG" id="KOG0266">
    <property type="taxonomic scope" value="Eukaryota"/>
</dbReference>
<dbReference type="PROSITE" id="PS50082">
    <property type="entry name" value="WD_REPEATS_2"/>
    <property type="match status" value="1"/>
</dbReference>
<dbReference type="InterPro" id="IPR019775">
    <property type="entry name" value="WD40_repeat_CS"/>
</dbReference>
<dbReference type="InterPro" id="IPR001680">
    <property type="entry name" value="WD40_rpt"/>
</dbReference>
<dbReference type="Gramene" id="KCW80020">
    <property type="protein sequence ID" value="KCW80020"/>
    <property type="gene ID" value="EUGRSUZ_C01358"/>
</dbReference>
<dbReference type="GO" id="GO:0006355">
    <property type="term" value="P:regulation of DNA-templated transcription"/>
    <property type="evidence" value="ECO:0007669"/>
    <property type="project" value="InterPro"/>
</dbReference>
<dbReference type="InterPro" id="IPR015943">
    <property type="entry name" value="WD40/YVTN_repeat-like_dom_sf"/>
</dbReference>
<name>A0A059CQ14_EUCGR</name>
<dbReference type="InterPro" id="IPR036322">
    <property type="entry name" value="WD40_repeat_dom_sf"/>
</dbReference>
<dbReference type="PANTHER" id="PTHR44083">
    <property type="entry name" value="TOPLESS-RELATED PROTEIN 1-RELATED"/>
    <property type="match status" value="1"/>
</dbReference>